<gene>
    <name evidence="1" type="ORF">QFC21_004916</name>
</gene>
<sequence>MSSTTSAANPSAQVTVQVEGKSVTFPTQLYINGEWVNGHGTPLKSFNPATEELITAVHTADENDIELAVQAAREAFETTWSLNVAGAERGRLLYKFADIIEANLDTVVALEAADGGKPLQWARGDLMASLAAIRYYAGMADKIQGFTCEVGDPSKSVTVRKEPIGVVAQIVPWNFPVMMWAWKIAPALAAGCSIIFKPAENTPLAALYLTKLMEQVGWPKGAFNLLNGTGKVVGEPLALHMDIDKIAFTGSTAVGRHISACAAKSNLKRVTLELGGKSPNIVFPSANLQEAAKWAAFGLFETSGQSCIVGSRILVHEDIYENFVSDFVKVVEKIRVGKDPKAFYGSLISKVQFDKVLNYIEIGKKESKLETGGARHGDKGYFVQPTVFSNVNMTHQIAREEIFGPVASIIKFKDEKEAISIANDTTYGLAAAVHTLDASQMARVTRRLRAGTVWVNQYSVLHPNVPFGGVRQSGVGRELGPNGIENYLETKVKADD</sequence>
<evidence type="ECO:0000313" key="1">
    <source>
        <dbReference type="EMBL" id="KAJ9097247.1"/>
    </source>
</evidence>
<organism evidence="1 2">
    <name type="scientific">Naganishia friedmannii</name>
    <dbReference type="NCBI Taxonomy" id="89922"/>
    <lineage>
        <taxon>Eukaryota</taxon>
        <taxon>Fungi</taxon>
        <taxon>Dikarya</taxon>
        <taxon>Basidiomycota</taxon>
        <taxon>Agaricomycotina</taxon>
        <taxon>Tremellomycetes</taxon>
        <taxon>Filobasidiales</taxon>
        <taxon>Filobasidiaceae</taxon>
        <taxon>Naganishia</taxon>
    </lineage>
</organism>
<proteinExistence type="predicted"/>
<name>A0ACC2VFA8_9TREE</name>
<dbReference type="Proteomes" id="UP001227268">
    <property type="component" value="Unassembled WGS sequence"/>
</dbReference>
<reference evidence="1" key="1">
    <citation type="submission" date="2023-04" db="EMBL/GenBank/DDBJ databases">
        <title>Draft Genome sequencing of Naganishia species isolated from polar environments using Oxford Nanopore Technology.</title>
        <authorList>
            <person name="Leo P."/>
            <person name="Venkateswaran K."/>
        </authorList>
    </citation>
    <scope>NUCLEOTIDE SEQUENCE</scope>
    <source>
        <strain evidence="1">MNA-CCFEE 5423</strain>
    </source>
</reference>
<protein>
    <submittedName>
        <fullName evidence="1">Uncharacterized protein</fullName>
    </submittedName>
</protein>
<dbReference type="EMBL" id="JASBWT010000017">
    <property type="protein sequence ID" value="KAJ9097247.1"/>
    <property type="molecule type" value="Genomic_DNA"/>
</dbReference>
<accession>A0ACC2VFA8</accession>
<evidence type="ECO:0000313" key="2">
    <source>
        <dbReference type="Proteomes" id="UP001227268"/>
    </source>
</evidence>
<keyword evidence="2" id="KW-1185">Reference proteome</keyword>
<comment type="caution">
    <text evidence="1">The sequence shown here is derived from an EMBL/GenBank/DDBJ whole genome shotgun (WGS) entry which is preliminary data.</text>
</comment>